<protein>
    <submittedName>
        <fullName evidence="1">Enoyl-CoA hydratase/carnithine racemase</fullName>
    </submittedName>
</protein>
<evidence type="ECO:0000313" key="2">
    <source>
        <dbReference type="Proteomes" id="UP000199513"/>
    </source>
</evidence>
<dbReference type="GO" id="GO:0006635">
    <property type="term" value="P:fatty acid beta-oxidation"/>
    <property type="evidence" value="ECO:0007669"/>
    <property type="project" value="TreeGrafter"/>
</dbReference>
<dbReference type="CDD" id="cd06558">
    <property type="entry name" value="crotonase-like"/>
    <property type="match status" value="1"/>
</dbReference>
<gene>
    <name evidence="1" type="ORF">SAMN04488541_101348</name>
</gene>
<dbReference type="Pfam" id="PF00378">
    <property type="entry name" value="ECH_1"/>
    <property type="match status" value="1"/>
</dbReference>
<dbReference type="STRING" id="1003.SAMN04488541_101348"/>
<dbReference type="AlphaFoldDB" id="A0A1I2FD77"/>
<reference evidence="1 2" key="1">
    <citation type="submission" date="2016-10" db="EMBL/GenBank/DDBJ databases">
        <authorList>
            <person name="de Groot N.N."/>
        </authorList>
    </citation>
    <scope>NUCLEOTIDE SEQUENCE [LARGE SCALE GENOMIC DNA]</scope>
    <source>
        <strain>GEY</strain>
        <strain evidence="2">DSM 9560</strain>
    </source>
</reference>
<dbReference type="Proteomes" id="UP000199513">
    <property type="component" value="Unassembled WGS sequence"/>
</dbReference>
<dbReference type="SUPFAM" id="SSF52096">
    <property type="entry name" value="ClpP/crotonase"/>
    <property type="match status" value="1"/>
</dbReference>
<dbReference type="InterPro" id="IPR029045">
    <property type="entry name" value="ClpP/crotonase-like_dom_sf"/>
</dbReference>
<keyword evidence="2" id="KW-1185">Reference proteome</keyword>
<accession>A0A1I2FD77</accession>
<dbReference type="GO" id="GO:0003824">
    <property type="term" value="F:catalytic activity"/>
    <property type="evidence" value="ECO:0007669"/>
    <property type="project" value="UniProtKB-ARBA"/>
</dbReference>
<dbReference type="EMBL" id="FONY01000013">
    <property type="protein sequence ID" value="SFF02707.1"/>
    <property type="molecule type" value="Genomic_DNA"/>
</dbReference>
<evidence type="ECO:0000313" key="1">
    <source>
        <dbReference type="EMBL" id="SFF02707.1"/>
    </source>
</evidence>
<organism evidence="1 2">
    <name type="scientific">Thermoflexibacter ruber</name>
    <dbReference type="NCBI Taxonomy" id="1003"/>
    <lineage>
        <taxon>Bacteria</taxon>
        <taxon>Pseudomonadati</taxon>
        <taxon>Bacteroidota</taxon>
        <taxon>Cytophagia</taxon>
        <taxon>Cytophagales</taxon>
        <taxon>Thermoflexibacteraceae</taxon>
        <taxon>Thermoflexibacter</taxon>
    </lineage>
</organism>
<dbReference type="PANTHER" id="PTHR11941">
    <property type="entry name" value="ENOYL-COA HYDRATASE-RELATED"/>
    <property type="match status" value="1"/>
</dbReference>
<dbReference type="RefSeq" id="WP_091544041.1">
    <property type="nucleotide sequence ID" value="NZ_FONY01000013.1"/>
</dbReference>
<name>A0A1I2FD77_9BACT</name>
<dbReference type="Gene3D" id="3.90.226.10">
    <property type="entry name" value="2-enoyl-CoA Hydratase, Chain A, domain 1"/>
    <property type="match status" value="1"/>
</dbReference>
<proteinExistence type="predicted"/>
<sequence>MQTITLTRKENYAIAQLNRGKANPMNRQMIQELTELVHQLAHNFEVKGLIITGKEHYFSAGLDLLELYQFNPKEMEDFWKDFSKMMLSLASFPKPMIAAITGHSPAGGCILALCGDYRVMAEGNYRIGLNEVPVGIIVPNHIFALYAFWIGNRNAYQYLMEGKLLLPQEALQAQLVDEVVPLEEVLNQAETKMKHYLSFDPVTWQKTKTNLRKDLIKALDITSTDSFKETLEHWWSPEVRHILHTILASLKK</sequence>
<dbReference type="OrthoDB" id="9807606at2"/>
<dbReference type="PANTHER" id="PTHR11941:SF45">
    <property type="entry name" value="ENOYL-COA DELTA ISOMERASE 1, MITOCHONDRIAL"/>
    <property type="match status" value="1"/>
</dbReference>
<dbReference type="InterPro" id="IPR001753">
    <property type="entry name" value="Enoyl-CoA_hydra/iso"/>
</dbReference>